<organism evidence="3 4">
    <name type="scientific">Morus notabilis</name>
    <dbReference type="NCBI Taxonomy" id="981085"/>
    <lineage>
        <taxon>Eukaryota</taxon>
        <taxon>Viridiplantae</taxon>
        <taxon>Streptophyta</taxon>
        <taxon>Embryophyta</taxon>
        <taxon>Tracheophyta</taxon>
        <taxon>Spermatophyta</taxon>
        <taxon>Magnoliopsida</taxon>
        <taxon>eudicotyledons</taxon>
        <taxon>Gunneridae</taxon>
        <taxon>Pentapetalae</taxon>
        <taxon>rosids</taxon>
        <taxon>fabids</taxon>
        <taxon>Rosales</taxon>
        <taxon>Moraceae</taxon>
        <taxon>Moreae</taxon>
        <taxon>Morus</taxon>
    </lineage>
</organism>
<feature type="domain" description="25S rRNA (uridine-N(3))-methyltransferase BMT5-like" evidence="2">
    <location>
        <begin position="13"/>
        <end position="180"/>
    </location>
</feature>
<proteinExistence type="predicted"/>
<evidence type="ECO:0000313" key="4">
    <source>
        <dbReference type="Proteomes" id="UP000030645"/>
    </source>
</evidence>
<name>W9RWT0_9ROSA</name>
<dbReference type="PANTHER" id="PTHR11538:SF64">
    <property type="entry name" value="25S RRNA (URIDINE-N(3))-METHYLTRANSFERASE BMT5-LIKE DOMAIN-CONTAINING PROTEIN"/>
    <property type="match status" value="1"/>
</dbReference>
<sequence>MRIEHYSSSQEILLVGEGDFSFSACLATAFGSAVNMVATSLDSEETLLRKYGSCEEHLVDLKKRGCLVLHEVDVHDMNRHRKLKSLKFDVIIFNFPHAGHVSWLCETDGILIERHKNLLRAFFGSASGMVKEDGEVHVTHRDDYPYNLWEVEKQAQRAGFVLKEKVEFVKQNYPGYHHKRGGFIEGNKKFPLEDPFTFKFYLDCRKTTSSITTVSGNSNHNRRHRDCSGVIQSNKESTLEVEAEHRPSKFSLAHQETTSTGSNISSKSVTLKDDPYTPKSSLDHHGTTSTSSNISNKIAPKLSPDHQGTTLTCTSNKDVTLKADPFTTYPLLDHQRTTSTCTSNKNVTLKDAFTSKLSPPDQETTLQSTRISRRPQMPIGHGTERHNIHHEETNYNNMVVREIVDDAKLFQSLWLSMELLDTQEPRHPDSIT</sequence>
<feature type="region of interest" description="Disordered" evidence="1">
    <location>
        <begin position="211"/>
        <end position="313"/>
    </location>
</feature>
<feature type="compositionally biased region" description="Polar residues" evidence="1">
    <location>
        <begin position="254"/>
        <end position="269"/>
    </location>
</feature>
<protein>
    <recommendedName>
        <fullName evidence="2">25S rRNA (uridine-N(3))-methyltransferase BMT5-like domain-containing protein</fullName>
    </recommendedName>
</protein>
<dbReference type="GO" id="GO:0070042">
    <property type="term" value="F:rRNA (uridine-N3-)-methyltransferase activity"/>
    <property type="evidence" value="ECO:0007669"/>
    <property type="project" value="InterPro"/>
</dbReference>
<dbReference type="InterPro" id="IPR029063">
    <property type="entry name" value="SAM-dependent_MTases_sf"/>
</dbReference>
<accession>W9RWT0</accession>
<dbReference type="Proteomes" id="UP000030645">
    <property type="component" value="Unassembled WGS sequence"/>
</dbReference>
<dbReference type="Pfam" id="PF10354">
    <property type="entry name" value="BMT5-like"/>
    <property type="match status" value="1"/>
</dbReference>
<dbReference type="eggNOG" id="KOG4174">
    <property type="taxonomic scope" value="Eukaryota"/>
</dbReference>
<evidence type="ECO:0000313" key="3">
    <source>
        <dbReference type="EMBL" id="EXC15617.1"/>
    </source>
</evidence>
<dbReference type="STRING" id="981085.W9RWT0"/>
<dbReference type="InterPro" id="IPR019446">
    <property type="entry name" value="BMT5-like"/>
</dbReference>
<gene>
    <name evidence="3" type="ORF">L484_006881</name>
</gene>
<reference evidence="4" key="1">
    <citation type="submission" date="2013-01" db="EMBL/GenBank/DDBJ databases">
        <title>Draft Genome Sequence of a Mulberry Tree, Morus notabilis C.K. Schneid.</title>
        <authorList>
            <person name="He N."/>
            <person name="Zhao S."/>
        </authorList>
    </citation>
    <scope>NUCLEOTIDE SEQUENCE</scope>
</reference>
<dbReference type="GO" id="GO:0070475">
    <property type="term" value="P:rRNA base methylation"/>
    <property type="evidence" value="ECO:0007669"/>
    <property type="project" value="InterPro"/>
</dbReference>
<keyword evidence="4" id="KW-1185">Reference proteome</keyword>
<evidence type="ECO:0000259" key="2">
    <source>
        <dbReference type="Pfam" id="PF10354"/>
    </source>
</evidence>
<dbReference type="GO" id="GO:0005737">
    <property type="term" value="C:cytoplasm"/>
    <property type="evidence" value="ECO:0007669"/>
    <property type="project" value="TreeGrafter"/>
</dbReference>
<dbReference type="SUPFAM" id="SSF53335">
    <property type="entry name" value="S-adenosyl-L-methionine-dependent methyltransferases"/>
    <property type="match status" value="1"/>
</dbReference>
<dbReference type="PANTHER" id="PTHR11538">
    <property type="entry name" value="PHENYLALANYL-TRNA SYNTHETASE"/>
    <property type="match status" value="1"/>
</dbReference>
<dbReference type="AlphaFoldDB" id="W9RWT0"/>
<feature type="compositionally biased region" description="Basic and acidic residues" evidence="1">
    <location>
        <begin position="270"/>
        <end position="286"/>
    </location>
</feature>
<dbReference type="EMBL" id="KE345782">
    <property type="protein sequence ID" value="EXC15617.1"/>
    <property type="molecule type" value="Genomic_DNA"/>
</dbReference>
<dbReference type="FunFam" id="3.40.50.150:FF:000440">
    <property type="entry name" value="Os09g0479300 protein"/>
    <property type="match status" value="1"/>
</dbReference>
<evidence type="ECO:0000256" key="1">
    <source>
        <dbReference type="SAM" id="MobiDB-lite"/>
    </source>
</evidence>